<reference evidence="1 2" key="1">
    <citation type="submission" date="2023-09" db="EMBL/GenBank/DDBJ databases">
        <authorList>
            <person name="Rey-Velasco X."/>
        </authorList>
    </citation>
    <scope>NUCLEOTIDE SEQUENCE [LARGE SCALE GENOMIC DNA]</scope>
    <source>
        <strain evidence="1 2">W431</strain>
    </source>
</reference>
<dbReference type="EMBL" id="JAVRIF010000010">
    <property type="protein sequence ID" value="MDT0605002.1"/>
    <property type="molecule type" value="Genomic_DNA"/>
</dbReference>
<gene>
    <name evidence="1" type="ORF">RM573_15470</name>
</gene>
<organism evidence="1 2">
    <name type="scientific">Thalassotalea castellviae</name>
    <dbReference type="NCBI Taxonomy" id="3075612"/>
    <lineage>
        <taxon>Bacteria</taxon>
        <taxon>Pseudomonadati</taxon>
        <taxon>Pseudomonadota</taxon>
        <taxon>Gammaproteobacteria</taxon>
        <taxon>Alteromonadales</taxon>
        <taxon>Colwelliaceae</taxon>
        <taxon>Thalassotalea</taxon>
    </lineage>
</organism>
<evidence type="ECO:0000313" key="2">
    <source>
        <dbReference type="Proteomes" id="UP001266357"/>
    </source>
</evidence>
<sequence>MRLIKSIHSWFKQWFSASFNSNIYESLAAVEAPLNSLRIARLVKDQTEKCCQR</sequence>
<name>A0ABU3A494_9GAMM</name>
<accession>A0ABU3A494</accession>
<dbReference type="Proteomes" id="UP001266357">
    <property type="component" value="Unassembled WGS sequence"/>
</dbReference>
<comment type="caution">
    <text evidence="1">The sequence shown here is derived from an EMBL/GenBank/DDBJ whole genome shotgun (WGS) entry which is preliminary data.</text>
</comment>
<evidence type="ECO:0000313" key="1">
    <source>
        <dbReference type="EMBL" id="MDT0605002.1"/>
    </source>
</evidence>
<dbReference type="RefSeq" id="WP_311584038.1">
    <property type="nucleotide sequence ID" value="NZ_JAVRIF010000010.1"/>
</dbReference>
<proteinExistence type="predicted"/>
<keyword evidence="2" id="KW-1185">Reference proteome</keyword>
<protein>
    <submittedName>
        <fullName evidence="1">Uncharacterized protein</fullName>
    </submittedName>
</protein>